<sequence length="160" mass="18004">MPVCGDRVGQPVYRETVIFDCENLGMKQFQMNALQYLKVVADIIQHYYPETLNKLFVVNAPHAFVTIWHVIRRWLEPRTIEKVCIVSKHATAATLLEDIDAENLPDFLGGKCTCSHIEGGCVPSIALGTVPRLEANSGNERVPTVYNTSIMTRKEVDDRT</sequence>
<name>A0A1X2H5M0_SYNRA</name>
<accession>A0A1X2H5M0</accession>
<organism evidence="2 3">
    <name type="scientific">Syncephalastrum racemosum</name>
    <name type="common">Filamentous fungus</name>
    <dbReference type="NCBI Taxonomy" id="13706"/>
    <lineage>
        <taxon>Eukaryota</taxon>
        <taxon>Fungi</taxon>
        <taxon>Fungi incertae sedis</taxon>
        <taxon>Mucoromycota</taxon>
        <taxon>Mucoromycotina</taxon>
        <taxon>Mucoromycetes</taxon>
        <taxon>Mucorales</taxon>
        <taxon>Syncephalastraceae</taxon>
        <taxon>Syncephalastrum</taxon>
    </lineage>
</organism>
<dbReference type="CDD" id="cd00170">
    <property type="entry name" value="SEC14"/>
    <property type="match status" value="1"/>
</dbReference>
<dbReference type="STRING" id="13706.A0A1X2H5M0"/>
<reference evidence="2 3" key="1">
    <citation type="submission" date="2016-07" db="EMBL/GenBank/DDBJ databases">
        <title>Pervasive Adenine N6-methylation of Active Genes in Fungi.</title>
        <authorList>
            <consortium name="DOE Joint Genome Institute"/>
            <person name="Mondo S.J."/>
            <person name="Dannebaum R.O."/>
            <person name="Kuo R.C."/>
            <person name="Labutti K."/>
            <person name="Haridas S."/>
            <person name="Kuo A."/>
            <person name="Salamov A."/>
            <person name="Ahrendt S.R."/>
            <person name="Lipzen A."/>
            <person name="Sullivan W."/>
            <person name="Andreopoulos W.B."/>
            <person name="Clum A."/>
            <person name="Lindquist E."/>
            <person name="Daum C."/>
            <person name="Ramamoorthy G.K."/>
            <person name="Gryganskyi A."/>
            <person name="Culley D."/>
            <person name="Magnuson J.K."/>
            <person name="James T.Y."/>
            <person name="O'Malley M.A."/>
            <person name="Stajich J.E."/>
            <person name="Spatafora J.W."/>
            <person name="Visel A."/>
            <person name="Grigoriev I.V."/>
        </authorList>
    </citation>
    <scope>NUCLEOTIDE SEQUENCE [LARGE SCALE GENOMIC DNA]</scope>
    <source>
        <strain evidence="2 3">NRRL 2496</strain>
    </source>
</reference>
<dbReference type="Proteomes" id="UP000242180">
    <property type="component" value="Unassembled WGS sequence"/>
</dbReference>
<evidence type="ECO:0000313" key="2">
    <source>
        <dbReference type="EMBL" id="ORY93270.1"/>
    </source>
</evidence>
<dbReference type="PANTHER" id="PTHR45657:SF1">
    <property type="entry name" value="CRAL-TRIO DOMAIN-CONTAINING PROTEIN YKL091C-RELATED"/>
    <property type="match status" value="1"/>
</dbReference>
<dbReference type="OMA" id="NTSIMTR"/>
<dbReference type="SMART" id="SM00516">
    <property type="entry name" value="SEC14"/>
    <property type="match status" value="1"/>
</dbReference>
<dbReference type="OrthoDB" id="1434354at2759"/>
<dbReference type="InterPro" id="IPR051026">
    <property type="entry name" value="PI/PC_transfer"/>
</dbReference>
<dbReference type="Pfam" id="PF00650">
    <property type="entry name" value="CRAL_TRIO"/>
    <property type="match status" value="1"/>
</dbReference>
<comment type="caution">
    <text evidence="2">The sequence shown here is derived from an EMBL/GenBank/DDBJ whole genome shotgun (WGS) entry which is preliminary data.</text>
</comment>
<proteinExistence type="predicted"/>
<dbReference type="PROSITE" id="PS50191">
    <property type="entry name" value="CRAL_TRIO"/>
    <property type="match status" value="1"/>
</dbReference>
<feature type="domain" description="CRAL-TRIO" evidence="1">
    <location>
        <begin position="1"/>
        <end position="116"/>
    </location>
</feature>
<dbReference type="PANTHER" id="PTHR45657">
    <property type="entry name" value="CRAL-TRIO DOMAIN-CONTAINING PROTEIN YKL091C-RELATED"/>
    <property type="match status" value="1"/>
</dbReference>
<dbReference type="EMBL" id="MCGN01000009">
    <property type="protein sequence ID" value="ORY93270.1"/>
    <property type="molecule type" value="Genomic_DNA"/>
</dbReference>
<gene>
    <name evidence="2" type="ORF">BCR43DRAFT_496624</name>
</gene>
<protein>
    <submittedName>
        <fullName evidence="2">CRAL-TRIO domain-containing protein</fullName>
    </submittedName>
</protein>
<dbReference type="AlphaFoldDB" id="A0A1X2H5M0"/>
<dbReference type="InterPro" id="IPR001251">
    <property type="entry name" value="CRAL-TRIO_dom"/>
</dbReference>
<dbReference type="Gene3D" id="3.40.525.10">
    <property type="entry name" value="CRAL-TRIO lipid binding domain"/>
    <property type="match status" value="1"/>
</dbReference>
<keyword evidence="3" id="KW-1185">Reference proteome</keyword>
<evidence type="ECO:0000313" key="3">
    <source>
        <dbReference type="Proteomes" id="UP000242180"/>
    </source>
</evidence>
<evidence type="ECO:0000259" key="1">
    <source>
        <dbReference type="PROSITE" id="PS50191"/>
    </source>
</evidence>
<dbReference type="InParanoid" id="A0A1X2H5M0"/>
<dbReference type="InterPro" id="IPR036865">
    <property type="entry name" value="CRAL-TRIO_dom_sf"/>
</dbReference>
<dbReference type="SUPFAM" id="SSF52087">
    <property type="entry name" value="CRAL/TRIO domain"/>
    <property type="match status" value="1"/>
</dbReference>